<evidence type="ECO:0000259" key="11">
    <source>
        <dbReference type="Pfam" id="PF08124"/>
    </source>
</evidence>
<dbReference type="InterPro" id="IPR011071">
    <property type="entry name" value="Lyase_8-like_C"/>
</dbReference>
<dbReference type="SUPFAM" id="SSF48230">
    <property type="entry name" value="Chondroitin AC/alginate lyase"/>
    <property type="match status" value="1"/>
</dbReference>
<evidence type="ECO:0000256" key="2">
    <source>
        <dbReference type="ARBA" id="ARBA00006699"/>
    </source>
</evidence>
<dbReference type="OrthoDB" id="6394136at2"/>
<dbReference type="Gene3D" id="1.50.10.100">
    <property type="entry name" value="Chondroitin AC/alginate lyase"/>
    <property type="match status" value="1"/>
</dbReference>
<organism evidence="12 13">
    <name type="scientific">Tenacibaculum maritimum NCIMB 2154</name>
    <dbReference type="NCBI Taxonomy" id="1349785"/>
    <lineage>
        <taxon>Bacteria</taxon>
        <taxon>Pseudomonadati</taxon>
        <taxon>Bacteroidota</taxon>
        <taxon>Flavobacteriia</taxon>
        <taxon>Flavobacteriales</taxon>
        <taxon>Flavobacteriaceae</taxon>
        <taxon>Tenacibaculum</taxon>
    </lineage>
</organism>
<feature type="active site" evidence="7">
    <location>
        <position position="239"/>
    </location>
</feature>
<feature type="domain" description="Polysaccharide lyase family 8 C-terminal" evidence="10">
    <location>
        <begin position="609"/>
        <end position="674"/>
    </location>
</feature>
<dbReference type="GO" id="GO:0030246">
    <property type="term" value="F:carbohydrate binding"/>
    <property type="evidence" value="ECO:0007669"/>
    <property type="project" value="InterPro"/>
</dbReference>
<dbReference type="RefSeq" id="WP_100211451.1">
    <property type="nucleotide sequence ID" value="NZ_CP138495.1"/>
</dbReference>
<keyword evidence="4 8" id="KW-0732">Signal</keyword>
<dbReference type="Proteomes" id="UP000231564">
    <property type="component" value="Chromosome MARIT"/>
</dbReference>
<dbReference type="GO" id="GO:0005975">
    <property type="term" value="P:carbohydrate metabolic process"/>
    <property type="evidence" value="ECO:0007669"/>
    <property type="project" value="InterPro"/>
</dbReference>
<protein>
    <submittedName>
        <fullName evidence="12">Chondroitinase-AC containing a C-terminal secretion signal, family PL8_3</fullName>
        <ecNumber evidence="12">4.2.2.5</ecNumber>
    </submittedName>
</protein>
<dbReference type="EC" id="4.2.2.5" evidence="12"/>
<dbReference type="InterPro" id="IPR038970">
    <property type="entry name" value="Lyase_8"/>
</dbReference>
<gene>
    <name evidence="12" type="primary">cslA</name>
    <name evidence="12" type="ORF">MARIT_2107</name>
</gene>
<dbReference type="GO" id="GO:0005576">
    <property type="term" value="C:extracellular region"/>
    <property type="evidence" value="ECO:0007669"/>
    <property type="project" value="InterPro"/>
</dbReference>
<dbReference type="Pfam" id="PF08124">
    <property type="entry name" value="Lyase_8_N"/>
    <property type="match status" value="1"/>
</dbReference>
<comment type="similarity">
    <text evidence="2">Belongs to the polysaccharide lyase 8 family.</text>
</comment>
<reference evidence="12 13" key="1">
    <citation type="submission" date="2016-11" db="EMBL/GenBank/DDBJ databases">
        <authorList>
            <person name="Jaros S."/>
            <person name="Januszkiewicz K."/>
            <person name="Wedrychowicz H."/>
        </authorList>
    </citation>
    <scope>NUCLEOTIDE SEQUENCE [LARGE SCALE GENOMIC DNA]</scope>
    <source>
        <strain evidence="12">NCIMB 2154T</strain>
    </source>
</reference>
<evidence type="ECO:0000259" key="10">
    <source>
        <dbReference type="Pfam" id="PF02884"/>
    </source>
</evidence>
<dbReference type="InterPro" id="IPR008929">
    <property type="entry name" value="Chondroitin_lyas"/>
</dbReference>
<evidence type="ECO:0000256" key="4">
    <source>
        <dbReference type="ARBA" id="ARBA00022729"/>
    </source>
</evidence>
<evidence type="ECO:0000259" key="9">
    <source>
        <dbReference type="Pfam" id="PF02278"/>
    </source>
</evidence>
<dbReference type="InterPro" id="IPR012970">
    <property type="entry name" value="Lyase_8_alpha_N"/>
</dbReference>
<dbReference type="InterPro" id="IPR026444">
    <property type="entry name" value="Secre_tail"/>
</dbReference>
<dbReference type="AlphaFoldDB" id="A0A2H1EB58"/>
<comment type="subunit">
    <text evidence="3">Monomer.</text>
</comment>
<evidence type="ECO:0000313" key="13">
    <source>
        <dbReference type="Proteomes" id="UP000231564"/>
    </source>
</evidence>
<comment type="cofactor">
    <cofactor evidence="1">
        <name>Ca(2+)</name>
        <dbReference type="ChEBI" id="CHEBI:29108"/>
    </cofactor>
</comment>
<feature type="active site" evidence="7">
    <location>
        <position position="293"/>
    </location>
</feature>
<dbReference type="SUPFAM" id="SSF49863">
    <property type="entry name" value="Hyaluronate lyase-like, C-terminal domain"/>
    <property type="match status" value="1"/>
</dbReference>
<sequence>MMKKRDFILVFFVMHFCSMMYAQKSDYEKIMDNVRAGVWSATPSNLTTFDTSVDTDLSTMKTDGSWTGIDYTDTSGTLWKPFEHLKRLKKLATAYTLSGSKHYQSATLFPKIEESLKYWGSYTTKSTNWWWNEIASPKELGVVLILLRDGASKIPSAVETPLLTQMASGRTPDKEGLGANKIDIATHYVYRGVLTQDATVLKTGVDEAFLSIALTDDEEGLQHDYSFRQHGPQMAIFSYGAVFLKEELSAISLLQGTSYALQKNKLDALIQYARNTVLKIFRGKYADFSTVGRGISRKDATKGTSFVKTIEKLKTLDPTNAAEYEAAIKRLKGTQGADYMITDAHNQFWRSDYTVHSRKGYSFSVRTSSTRVKKTENGNKENLKGNYLADGGSAIRVDGDEYDNIFPVWDWNKVPGVTVPELATLTLPAQWGVLGKSTFTGGVSDGKYGATAYKQEEYNTPSKKGWFFFDDEVVCLGAEISSTATESVSSTVNQSLLKGDVIVSEKGSATMVSKGKHGKTGANWILHNKIGYVFPQGGNIMLSNQSESGTWKSINDARPNTAVNKEVFKLWIDHGTTPMNASYAYIVVPNTADASAMQSYNQSNIVIEENTGNIQAVKHTGLDMLQVIFYEAGTYNKNGITIEVDQPCIMLLKKISTTSVEVHVADPTQKVATINAFIEVSGVSNSRHLQFTMPTNSSAGSSTSLTLDVNSPVKVAPSPYTGNTSVQRANIPLKLKKDMQVYLEENTNMLVLSSINHLKKVEITGINGRVAASYDRLNVYDMNIDMSNYPKGVYIVRILDEKNQLITEKVLKI</sequence>
<dbReference type="Pfam" id="PF02278">
    <property type="entry name" value="Lyase_8"/>
    <property type="match status" value="1"/>
</dbReference>
<feature type="chain" id="PRO_5013943869" evidence="8">
    <location>
        <begin position="23"/>
        <end position="813"/>
    </location>
</feature>
<evidence type="ECO:0000313" key="12">
    <source>
        <dbReference type="EMBL" id="SFZ83531.1"/>
    </source>
</evidence>
<dbReference type="InterPro" id="IPR011013">
    <property type="entry name" value="Gal_mutarotase_sf_dom"/>
</dbReference>
<dbReference type="CDD" id="cd01083">
    <property type="entry name" value="GAG_Lyase"/>
    <property type="match status" value="1"/>
</dbReference>
<feature type="domain" description="Polysaccharide lyase 8 N-terminal alpha-helical" evidence="11">
    <location>
        <begin position="47"/>
        <end position="329"/>
    </location>
</feature>
<name>A0A2H1EB58_9FLAO</name>
<keyword evidence="6 12" id="KW-0456">Lyase</keyword>
<evidence type="ECO:0000256" key="6">
    <source>
        <dbReference type="ARBA" id="ARBA00023239"/>
    </source>
</evidence>
<feature type="domain" description="Polysaccharide lyase family 8 central" evidence="9">
    <location>
        <begin position="345"/>
        <end position="591"/>
    </location>
</feature>
<dbReference type="EMBL" id="LT634361">
    <property type="protein sequence ID" value="SFZ83531.1"/>
    <property type="molecule type" value="Genomic_DNA"/>
</dbReference>
<dbReference type="GO" id="GO:0030341">
    <property type="term" value="F:chondroitin AC lyase activity"/>
    <property type="evidence" value="ECO:0007669"/>
    <property type="project" value="UniProtKB-EC"/>
</dbReference>
<feature type="active site" evidence="7">
    <location>
        <position position="230"/>
    </location>
</feature>
<dbReference type="NCBIfam" id="TIGR04183">
    <property type="entry name" value="Por_Secre_tail"/>
    <property type="match status" value="1"/>
</dbReference>
<evidence type="ECO:0000256" key="3">
    <source>
        <dbReference type="ARBA" id="ARBA00011245"/>
    </source>
</evidence>
<feature type="signal peptide" evidence="8">
    <location>
        <begin position="1"/>
        <end position="22"/>
    </location>
</feature>
<dbReference type="PANTHER" id="PTHR38481">
    <property type="entry name" value="HYALURONATE LYASE"/>
    <property type="match status" value="1"/>
</dbReference>
<dbReference type="Gene3D" id="2.60.220.10">
    <property type="entry name" value="Polysaccharide lyase family 8-like, C-terminal"/>
    <property type="match status" value="1"/>
</dbReference>
<dbReference type="PANTHER" id="PTHR38481:SF1">
    <property type="entry name" value="HYALURONATE LYASE"/>
    <property type="match status" value="1"/>
</dbReference>
<keyword evidence="13" id="KW-1185">Reference proteome</keyword>
<keyword evidence="5" id="KW-0106">Calcium</keyword>
<dbReference type="InterPro" id="IPR003159">
    <property type="entry name" value="Lyase_8_central_dom"/>
</dbReference>
<dbReference type="Pfam" id="PF02884">
    <property type="entry name" value="Lyase_8_C"/>
    <property type="match status" value="1"/>
</dbReference>
<dbReference type="KEGG" id="tmar:MARIT_2107"/>
<dbReference type="InterPro" id="IPR014718">
    <property type="entry name" value="GH-type_carb-bd"/>
</dbReference>
<accession>A0A2H1EB58</accession>
<proteinExistence type="inferred from homology"/>
<evidence type="ECO:0000256" key="1">
    <source>
        <dbReference type="ARBA" id="ARBA00001913"/>
    </source>
</evidence>
<evidence type="ECO:0000256" key="5">
    <source>
        <dbReference type="ARBA" id="ARBA00022837"/>
    </source>
</evidence>
<dbReference type="GeneID" id="47723590"/>
<dbReference type="Gene3D" id="2.70.98.10">
    <property type="match status" value="1"/>
</dbReference>
<evidence type="ECO:0000256" key="8">
    <source>
        <dbReference type="SAM" id="SignalP"/>
    </source>
</evidence>
<dbReference type="SUPFAM" id="SSF74650">
    <property type="entry name" value="Galactose mutarotase-like"/>
    <property type="match status" value="1"/>
</dbReference>
<evidence type="ECO:0000256" key="7">
    <source>
        <dbReference type="PIRSR" id="PIRSR638970-1"/>
    </source>
</evidence>
<dbReference type="InterPro" id="IPR004103">
    <property type="entry name" value="Lyase_8_C"/>
</dbReference>